<feature type="region of interest" description="Disordered" evidence="2">
    <location>
        <begin position="189"/>
        <end position="233"/>
    </location>
</feature>
<dbReference type="Proteomes" id="UP000039046">
    <property type="component" value="Unassembled WGS sequence"/>
</dbReference>
<dbReference type="InterPro" id="IPR036864">
    <property type="entry name" value="Zn2-C6_fun-type_DNA-bd_sf"/>
</dbReference>
<keyword evidence="1" id="KW-0539">Nucleus</keyword>
<feature type="compositionally biased region" description="Basic residues" evidence="2">
    <location>
        <begin position="189"/>
        <end position="198"/>
    </location>
</feature>
<feature type="compositionally biased region" description="Pro residues" evidence="2">
    <location>
        <begin position="218"/>
        <end position="229"/>
    </location>
</feature>
<evidence type="ECO:0008006" key="5">
    <source>
        <dbReference type="Google" id="ProtNLM"/>
    </source>
</evidence>
<reference evidence="3 4" key="1">
    <citation type="journal article" date="2015" name="Genome Announc.">
        <title>Draft Genome Sequence and Gene Annotation of the Entomopathogenic Fungus Verticillium hemipterigenum.</title>
        <authorList>
            <person name="Horn F."/>
            <person name="Habel A."/>
            <person name="Scharf D.H."/>
            <person name="Dworschak J."/>
            <person name="Brakhage A.A."/>
            <person name="Guthke R."/>
            <person name="Hertweck C."/>
            <person name="Linde J."/>
        </authorList>
    </citation>
    <scope>NUCLEOTIDE SEQUENCE [LARGE SCALE GENOMIC DNA]</scope>
</reference>
<feature type="region of interest" description="Disordered" evidence="2">
    <location>
        <begin position="289"/>
        <end position="320"/>
    </location>
</feature>
<dbReference type="CDD" id="cd00067">
    <property type="entry name" value="GAL4"/>
    <property type="match status" value="1"/>
</dbReference>
<dbReference type="GO" id="GO:0000981">
    <property type="term" value="F:DNA-binding transcription factor activity, RNA polymerase II-specific"/>
    <property type="evidence" value="ECO:0007669"/>
    <property type="project" value="InterPro"/>
</dbReference>
<accession>A0A0A1T3X0</accession>
<dbReference type="AlphaFoldDB" id="A0A0A1T3X0"/>
<proteinExistence type="predicted"/>
<evidence type="ECO:0000313" key="4">
    <source>
        <dbReference type="Proteomes" id="UP000039046"/>
    </source>
</evidence>
<organism evidence="3 4">
    <name type="scientific">[Torrubiella] hemipterigena</name>
    <dbReference type="NCBI Taxonomy" id="1531966"/>
    <lineage>
        <taxon>Eukaryota</taxon>
        <taxon>Fungi</taxon>
        <taxon>Dikarya</taxon>
        <taxon>Ascomycota</taxon>
        <taxon>Pezizomycotina</taxon>
        <taxon>Sordariomycetes</taxon>
        <taxon>Hypocreomycetidae</taxon>
        <taxon>Hypocreales</taxon>
        <taxon>Clavicipitaceae</taxon>
        <taxon>Clavicipitaceae incertae sedis</taxon>
        <taxon>'Torrubiella' clade</taxon>
    </lineage>
</organism>
<dbReference type="SUPFAM" id="SSF57701">
    <property type="entry name" value="Zn2/Cys6 DNA-binding domain"/>
    <property type="match status" value="1"/>
</dbReference>
<feature type="compositionally biased region" description="Polar residues" evidence="2">
    <location>
        <begin position="107"/>
        <end position="133"/>
    </location>
</feature>
<name>A0A0A1T3X0_9HYPO</name>
<dbReference type="OrthoDB" id="4850804at2759"/>
<feature type="compositionally biased region" description="Low complexity" evidence="2">
    <location>
        <begin position="289"/>
        <end position="316"/>
    </location>
</feature>
<evidence type="ECO:0000256" key="1">
    <source>
        <dbReference type="ARBA" id="ARBA00023242"/>
    </source>
</evidence>
<evidence type="ECO:0000313" key="3">
    <source>
        <dbReference type="EMBL" id="CEJ89524.1"/>
    </source>
</evidence>
<gene>
    <name evidence="3" type="ORF">VHEMI05365</name>
</gene>
<dbReference type="GO" id="GO:0008270">
    <property type="term" value="F:zinc ion binding"/>
    <property type="evidence" value="ECO:0007669"/>
    <property type="project" value="InterPro"/>
</dbReference>
<feature type="region of interest" description="Disordered" evidence="2">
    <location>
        <begin position="107"/>
        <end position="171"/>
    </location>
</feature>
<dbReference type="STRING" id="1531966.A0A0A1T3X0"/>
<dbReference type="InterPro" id="IPR001138">
    <property type="entry name" value="Zn2Cys6_DnaBD"/>
</dbReference>
<dbReference type="EMBL" id="CDHN01000002">
    <property type="protein sequence ID" value="CEJ89524.1"/>
    <property type="molecule type" value="Genomic_DNA"/>
</dbReference>
<keyword evidence="4" id="KW-1185">Reference proteome</keyword>
<evidence type="ECO:0000256" key="2">
    <source>
        <dbReference type="SAM" id="MobiDB-lite"/>
    </source>
</evidence>
<protein>
    <recommendedName>
        <fullName evidence="5">Zn(2)-C6 fungal-type domain-containing protein</fullName>
    </recommendedName>
</protein>
<sequence>MSRSTTTTSTLPQGFSVFQPSLGAQLQFFPAMGSQELDDLVNAYVPGAASVQEKRASIALDFFEHTQITGQSFKFYPVFAAPSATPSPSTSAASSFNVSPVNQTWDWSQPSRAGSVSSHTSTNRVSKASASRQRATDFNVLPGMKIMTKDGRDVTNSASRGSKTKEQRDHAHLMRIIKACDSCRKKKIRCDPSHKKRGGSQVATTAAPAKVSKAMSSPPRPQPSPPQSISPPVSLEEFTLDATTFDLDTNFDFDLSALEPSADLWDQFVQFPAADDYGDYNLFTDLDGSLSSQSSVPSSSSRSSSSSGSGSVSPSLPNAPHGPIAAPITLSQLDTEVYNDYTDFNLYSPGSTFSEDERMLDIGSSSSGQSSVSQSPREDMNYGTDVGGTAGVLRASLETVADGVGLGQNHDRPAAFNAATESNIASAANYHSSAAFDGLSFTTNSSGQLIICCPPGTVAVANGATAHGLNNNVASSAVAASSVHTADMIPDLNDLLASPTIIDVGAGGSGLEGPLSDATSVKASRRTVSRRGEGDTPQATVLSSRDAGTVYYATASYTAEPQLVQSSADGVNAAVSVLAATGTAAVTPSQALARDTGVGRPDRDSNAQYGLQQVSPVSDVIATGDRGGVGRTDLDDRHLDVAAAMAAERDGVGRIDYVDRQPTVVSAAAGESSAGASNDYTLAKPTQPALGQQDIASAMSFIASQTIVAVMLCHTVASLQAGVSSSVRPVLPASGLHGCQEQETQSNDLVLARPIAVV</sequence>
<dbReference type="HOGENOM" id="CLU_367684_0_0_1"/>